<evidence type="ECO:0000259" key="4">
    <source>
        <dbReference type="PROSITE" id="PS50118"/>
    </source>
</evidence>
<proteinExistence type="predicted"/>
<accession>A0A1L7XC11</accession>
<dbReference type="InterPro" id="IPR009071">
    <property type="entry name" value="HMG_box_dom"/>
</dbReference>
<feature type="region of interest" description="Disordered" evidence="3">
    <location>
        <begin position="255"/>
        <end position="309"/>
    </location>
</feature>
<reference evidence="5 6" key="1">
    <citation type="submission" date="2016-03" db="EMBL/GenBank/DDBJ databases">
        <authorList>
            <person name="Ploux O."/>
        </authorList>
    </citation>
    <scope>NUCLEOTIDE SEQUENCE [LARGE SCALE GENOMIC DNA]</scope>
    <source>
        <strain evidence="5 6">UAMH 11012</strain>
    </source>
</reference>
<dbReference type="Proteomes" id="UP000184330">
    <property type="component" value="Unassembled WGS sequence"/>
</dbReference>
<keyword evidence="2" id="KW-0539">Nucleus</keyword>
<dbReference type="AlphaFoldDB" id="A0A1L7XC11"/>
<dbReference type="Pfam" id="PF00505">
    <property type="entry name" value="HMG_box"/>
    <property type="match status" value="1"/>
</dbReference>
<evidence type="ECO:0000256" key="1">
    <source>
        <dbReference type="ARBA" id="ARBA00023125"/>
    </source>
</evidence>
<keyword evidence="6" id="KW-1185">Reference proteome</keyword>
<dbReference type="GO" id="GO:0003677">
    <property type="term" value="F:DNA binding"/>
    <property type="evidence" value="ECO:0007669"/>
    <property type="project" value="UniProtKB-UniRule"/>
</dbReference>
<name>A0A1L7XC11_9HELO</name>
<dbReference type="PRINTS" id="PR00886">
    <property type="entry name" value="HIGHMOBLTY12"/>
</dbReference>
<evidence type="ECO:0000313" key="6">
    <source>
        <dbReference type="Proteomes" id="UP000184330"/>
    </source>
</evidence>
<evidence type="ECO:0000313" key="5">
    <source>
        <dbReference type="EMBL" id="CZR62574.1"/>
    </source>
</evidence>
<dbReference type="SUPFAM" id="SSF47095">
    <property type="entry name" value="HMG-box"/>
    <property type="match status" value="1"/>
</dbReference>
<feature type="compositionally biased region" description="Low complexity" evidence="3">
    <location>
        <begin position="275"/>
        <end position="298"/>
    </location>
</feature>
<gene>
    <name evidence="5" type="ORF">PAC_12471</name>
</gene>
<evidence type="ECO:0000256" key="3">
    <source>
        <dbReference type="SAM" id="MobiDB-lite"/>
    </source>
</evidence>
<feature type="domain" description="HMG box" evidence="4">
    <location>
        <begin position="308"/>
        <end position="367"/>
    </location>
</feature>
<dbReference type="EMBL" id="FJOG01000021">
    <property type="protein sequence ID" value="CZR62574.1"/>
    <property type="molecule type" value="Genomic_DNA"/>
</dbReference>
<dbReference type="SMART" id="SM00398">
    <property type="entry name" value="HMG"/>
    <property type="match status" value="1"/>
</dbReference>
<organism evidence="5 6">
    <name type="scientific">Phialocephala subalpina</name>
    <dbReference type="NCBI Taxonomy" id="576137"/>
    <lineage>
        <taxon>Eukaryota</taxon>
        <taxon>Fungi</taxon>
        <taxon>Dikarya</taxon>
        <taxon>Ascomycota</taxon>
        <taxon>Pezizomycotina</taxon>
        <taxon>Leotiomycetes</taxon>
        <taxon>Helotiales</taxon>
        <taxon>Mollisiaceae</taxon>
        <taxon>Phialocephala</taxon>
        <taxon>Phialocephala fortinii species complex</taxon>
    </lineage>
</organism>
<dbReference type="Gene3D" id="1.10.30.10">
    <property type="entry name" value="High mobility group box domain"/>
    <property type="match status" value="1"/>
</dbReference>
<dbReference type="OrthoDB" id="4770730at2759"/>
<feature type="DNA-binding region" description="HMG box" evidence="2">
    <location>
        <begin position="308"/>
        <end position="367"/>
    </location>
</feature>
<dbReference type="PROSITE" id="PS50118">
    <property type="entry name" value="HMG_BOX_2"/>
    <property type="match status" value="1"/>
</dbReference>
<dbReference type="PANTHER" id="PTHR48112">
    <property type="entry name" value="HIGH MOBILITY GROUP PROTEIN DSP1"/>
    <property type="match status" value="1"/>
</dbReference>
<protein>
    <recommendedName>
        <fullName evidence="4">HMG box domain-containing protein</fullName>
    </recommendedName>
</protein>
<evidence type="ECO:0000256" key="2">
    <source>
        <dbReference type="PROSITE-ProRule" id="PRU00267"/>
    </source>
</evidence>
<dbReference type="STRING" id="576137.A0A1L7XC11"/>
<dbReference type="InterPro" id="IPR036910">
    <property type="entry name" value="HMG_box_dom_sf"/>
</dbReference>
<keyword evidence="1 2" id="KW-0238">DNA-binding</keyword>
<dbReference type="PANTHER" id="PTHR48112:SF22">
    <property type="entry name" value="MITOCHONDRIAL TRANSCRIPTION FACTOR A, ISOFORM B"/>
    <property type="match status" value="1"/>
</dbReference>
<dbReference type="InterPro" id="IPR050342">
    <property type="entry name" value="HMGB"/>
</dbReference>
<sequence>MDENDEGDIDQDAIHAGFRAQIEARRQQRFGPPITVKIPQGLYTKAQDHQDELTQEERELLLSRGDVIGKALAQPSSLSDAERNDVKGLPSPDVVRANIERATNGKMSTVDEILSKARLDVRSLSKDEIDLIANNFHESSSGFMSNYNDAPGAKEARNLLTPAMESEAMMAVIKQQIIGPRTSWDAFIIKEKDAQEQRRIAEAARMEDFNKVNGQHNVLMEKRMELQKQREALGEHDFGVRLGRLNAEIDENLQSSKHKLPQYPSYSEAFGGGTSQAPGTSPSSASSRRSTTRPFRAAPYPPVPGPASRRLNSAYMVYADEQREKVREENPGISLGRVGKLMGEQWAVMSEMERAPYETRAAAQNED</sequence>
<dbReference type="GO" id="GO:0005634">
    <property type="term" value="C:nucleus"/>
    <property type="evidence" value="ECO:0007669"/>
    <property type="project" value="UniProtKB-UniRule"/>
</dbReference>